<dbReference type="EMBL" id="AHJG01000059">
    <property type="protein sequence ID" value="EPA06388.1"/>
    <property type="molecule type" value="Genomic_DNA"/>
</dbReference>
<proteinExistence type="predicted"/>
<gene>
    <name evidence="1" type="ORF">BG20_I1746</name>
</gene>
<dbReference type="OrthoDB" id="698at2157"/>
<dbReference type="AlphaFoldDB" id="S2E6K7"/>
<accession>S2E6K7</accession>
<organism evidence="1 2">
    <name type="scientific">Candidatus Nitrosarchaeum limnium BG20</name>
    <dbReference type="NCBI Taxonomy" id="859192"/>
    <lineage>
        <taxon>Archaea</taxon>
        <taxon>Nitrososphaerota</taxon>
        <taxon>Nitrososphaeria</taxon>
        <taxon>Nitrosopumilales</taxon>
        <taxon>Nitrosopumilaceae</taxon>
        <taxon>Nitrosarchaeum</taxon>
    </lineage>
</organism>
<reference evidence="1 2" key="1">
    <citation type="journal article" date="2012" name="J. Bacteriol.">
        <title>Genome Sequence of "Candidatus Nitrosoarchaeum limnia" BG20, a Low-Salinity Ammonia-Oxidizing Archaeon from the San Francisco Bay Estuary.</title>
        <authorList>
            <person name="Mosier A.C."/>
            <person name="Allen E.E."/>
            <person name="Kim M."/>
            <person name="Ferriera S."/>
            <person name="Francis C.A."/>
        </authorList>
    </citation>
    <scope>NUCLEOTIDE SEQUENCE [LARGE SCALE GENOMIC DNA]</scope>
    <source>
        <strain evidence="1 2">BG20</strain>
    </source>
</reference>
<evidence type="ECO:0000313" key="2">
    <source>
        <dbReference type="Proteomes" id="UP000014065"/>
    </source>
</evidence>
<evidence type="ECO:0000313" key="1">
    <source>
        <dbReference type="EMBL" id="EPA06388.1"/>
    </source>
</evidence>
<dbReference type="Proteomes" id="UP000014065">
    <property type="component" value="Unassembled WGS sequence"/>
</dbReference>
<name>S2E6K7_9ARCH</name>
<keyword evidence="2" id="KW-1185">Reference proteome</keyword>
<sequence length="50" mass="5804">MNCKRCHHTNEAHIPSNQSKSLMKVGKCNIPDCTCRQYLDPIQEIDEELM</sequence>
<comment type="caution">
    <text evidence="1">The sequence shown here is derived from an EMBL/GenBank/DDBJ whole genome shotgun (WGS) entry which is preliminary data.</text>
</comment>
<protein>
    <submittedName>
        <fullName evidence="1">Uncharacterized protein</fullName>
    </submittedName>
</protein>
<dbReference type="RefSeq" id="WP_193353003.1">
    <property type="nucleotide sequence ID" value="NZ_AHJG01000059.1"/>
</dbReference>